<protein>
    <submittedName>
        <fullName evidence="1">Uncharacterized protein</fullName>
    </submittedName>
</protein>
<gene>
    <name evidence="1" type="ORF">M430DRAFT_16995</name>
</gene>
<sequence length="148" mass="16193">MDCMLRCANGAHSELSTTLGPSTGFLKGFPKQTPQYAQAVEIVIIVKVDDSNPKIVIEQWEKIASNPSRLGTATRIPTARVATKMLAIPISRVSHTALVSGVLRLPFEKLFRQPADPMNSAEQDVICTTQGLELMAKRTWEAQELSGE</sequence>
<name>A0A2T3B8A2_AMORE</name>
<accession>A0A2T3B8A2</accession>
<dbReference type="AlphaFoldDB" id="A0A2T3B8A2"/>
<reference evidence="1 2" key="1">
    <citation type="journal article" date="2018" name="New Phytol.">
        <title>Comparative genomics and transcriptomics depict ericoid mycorrhizal fungi as versatile saprotrophs and plant mutualists.</title>
        <authorList>
            <person name="Martino E."/>
            <person name="Morin E."/>
            <person name="Grelet G.A."/>
            <person name="Kuo A."/>
            <person name="Kohler A."/>
            <person name="Daghino S."/>
            <person name="Barry K.W."/>
            <person name="Cichocki N."/>
            <person name="Clum A."/>
            <person name="Dockter R.B."/>
            <person name="Hainaut M."/>
            <person name="Kuo R.C."/>
            <person name="LaButti K."/>
            <person name="Lindahl B.D."/>
            <person name="Lindquist E.A."/>
            <person name="Lipzen A."/>
            <person name="Khouja H.R."/>
            <person name="Magnuson J."/>
            <person name="Murat C."/>
            <person name="Ohm R.A."/>
            <person name="Singer S.W."/>
            <person name="Spatafora J.W."/>
            <person name="Wang M."/>
            <person name="Veneault-Fourrey C."/>
            <person name="Henrissat B."/>
            <person name="Grigoriev I.V."/>
            <person name="Martin F.M."/>
            <person name="Perotto S."/>
        </authorList>
    </citation>
    <scope>NUCLEOTIDE SEQUENCE [LARGE SCALE GENOMIC DNA]</scope>
    <source>
        <strain evidence="1 2">ATCC 22711</strain>
    </source>
</reference>
<proteinExistence type="predicted"/>
<dbReference type="Proteomes" id="UP000241818">
    <property type="component" value="Unassembled WGS sequence"/>
</dbReference>
<evidence type="ECO:0000313" key="1">
    <source>
        <dbReference type="EMBL" id="PSS23067.1"/>
    </source>
</evidence>
<dbReference type="RefSeq" id="XP_024723113.1">
    <property type="nucleotide sequence ID" value="XM_024863575.1"/>
</dbReference>
<evidence type="ECO:0000313" key="2">
    <source>
        <dbReference type="Proteomes" id="UP000241818"/>
    </source>
</evidence>
<dbReference type="EMBL" id="KZ679008">
    <property type="protein sequence ID" value="PSS23067.1"/>
    <property type="molecule type" value="Genomic_DNA"/>
</dbReference>
<dbReference type="InParanoid" id="A0A2T3B8A2"/>
<dbReference type="GeneID" id="36571656"/>
<keyword evidence="2" id="KW-1185">Reference proteome</keyword>
<organism evidence="1 2">
    <name type="scientific">Amorphotheca resinae ATCC 22711</name>
    <dbReference type="NCBI Taxonomy" id="857342"/>
    <lineage>
        <taxon>Eukaryota</taxon>
        <taxon>Fungi</taxon>
        <taxon>Dikarya</taxon>
        <taxon>Ascomycota</taxon>
        <taxon>Pezizomycotina</taxon>
        <taxon>Leotiomycetes</taxon>
        <taxon>Helotiales</taxon>
        <taxon>Amorphothecaceae</taxon>
        <taxon>Amorphotheca</taxon>
    </lineage>
</organism>